<evidence type="ECO:0000313" key="2">
    <source>
        <dbReference type="Proteomes" id="UP000178943"/>
    </source>
</evidence>
<dbReference type="STRING" id="1817863.A2Y62_10275"/>
<sequence>MNSALSKITEERLRLRLRKVEDETKAGIEAEFKVEVLYSRSPRTMLLGLAMRFPLPYSLFPSPYSLLREKTA</sequence>
<protein>
    <submittedName>
        <fullName evidence="1">Uncharacterized protein</fullName>
    </submittedName>
</protein>
<reference evidence="1 2" key="1">
    <citation type="journal article" date="2016" name="Nat. Commun.">
        <title>Thousands of microbial genomes shed light on interconnected biogeochemical processes in an aquifer system.</title>
        <authorList>
            <person name="Anantharaman K."/>
            <person name="Brown C.T."/>
            <person name="Hug L.A."/>
            <person name="Sharon I."/>
            <person name="Castelle C.J."/>
            <person name="Probst A.J."/>
            <person name="Thomas B.C."/>
            <person name="Singh A."/>
            <person name="Wilkins M.J."/>
            <person name="Karaoz U."/>
            <person name="Brodie E.L."/>
            <person name="Williams K.H."/>
            <person name="Hubbard S.S."/>
            <person name="Banfield J.F."/>
        </authorList>
    </citation>
    <scope>NUCLEOTIDE SEQUENCE [LARGE SCALE GENOMIC DNA]</scope>
</reference>
<dbReference type="EMBL" id="MFGW01000001">
    <property type="protein sequence ID" value="OGF68325.1"/>
    <property type="molecule type" value="Genomic_DNA"/>
</dbReference>
<organism evidence="1 2">
    <name type="scientific">Candidatus Fischerbacteria bacterium RBG_13_37_8</name>
    <dbReference type="NCBI Taxonomy" id="1817863"/>
    <lineage>
        <taxon>Bacteria</taxon>
        <taxon>Candidatus Fischeribacteriota</taxon>
    </lineage>
</organism>
<proteinExistence type="predicted"/>
<dbReference type="AlphaFoldDB" id="A0A1F5VYB1"/>
<name>A0A1F5VYB1_9BACT</name>
<comment type="caution">
    <text evidence="1">The sequence shown here is derived from an EMBL/GenBank/DDBJ whole genome shotgun (WGS) entry which is preliminary data.</text>
</comment>
<gene>
    <name evidence="1" type="ORF">A2Y62_10275</name>
</gene>
<dbReference type="Proteomes" id="UP000178943">
    <property type="component" value="Unassembled WGS sequence"/>
</dbReference>
<accession>A0A1F5VYB1</accession>
<evidence type="ECO:0000313" key="1">
    <source>
        <dbReference type="EMBL" id="OGF68325.1"/>
    </source>
</evidence>